<gene>
    <name evidence="3" type="ORF">SAMN05444412_10598</name>
</gene>
<protein>
    <submittedName>
        <fullName evidence="3">Glycosyltransferase involved in cell wall bisynthesis</fullName>
    </submittedName>
</protein>
<evidence type="ECO:0000313" key="4">
    <source>
        <dbReference type="Proteomes" id="UP000199663"/>
    </source>
</evidence>
<comment type="caution">
    <text evidence="3">The sequence shown here is derived from an EMBL/GenBank/DDBJ whole genome shotgun (WGS) entry which is preliminary data.</text>
</comment>
<dbReference type="EMBL" id="FNQC01000005">
    <property type="protein sequence ID" value="SDZ06054.1"/>
    <property type="molecule type" value="Genomic_DNA"/>
</dbReference>
<keyword evidence="1" id="KW-0812">Transmembrane</keyword>
<dbReference type="CDD" id="cd00761">
    <property type="entry name" value="Glyco_tranf_GTA_type"/>
    <property type="match status" value="1"/>
</dbReference>
<sequence length="342" mass="39537">MKLSIIIPAYKVADYIERCIRSIEAQNIPTDQFEIICVNDGSPDNVSEIIVELQKEFQNIILLNQENQGVSRARNNAIKIARGEFILPIDPDDYIVENSLSDILEIVDKHTADLYLLKVKKINDLGELVWETDYSGHEGLVHQSLDAHHETKGENTTNADPDRSWAILYRNALIQKYKIYYPNDVPFLEDAIFVAKYFALAKNYMLIDNPFYMRTIRIGSATNSDFFLSKIASDGFLNGLDDIYSFLIKYKDQIESSDRVRFLRQIYVHFCILPLIAAINAKDFKGLKKQITVLGERTESLAVRDLRFPYNIYGWTFFKSPYIFVLAYSVITIFELLKRKIK</sequence>
<dbReference type="InterPro" id="IPR001173">
    <property type="entry name" value="Glyco_trans_2-like"/>
</dbReference>
<organism evidence="3 4">
    <name type="scientific">Rhodonellum ikkaensis</name>
    <dbReference type="NCBI Taxonomy" id="336829"/>
    <lineage>
        <taxon>Bacteria</taxon>
        <taxon>Pseudomonadati</taxon>
        <taxon>Bacteroidota</taxon>
        <taxon>Cytophagia</taxon>
        <taxon>Cytophagales</taxon>
        <taxon>Cytophagaceae</taxon>
        <taxon>Rhodonellum</taxon>
    </lineage>
</organism>
<feature type="transmembrane region" description="Helical" evidence="1">
    <location>
        <begin position="312"/>
        <end position="337"/>
    </location>
</feature>
<reference evidence="3 4" key="1">
    <citation type="submission" date="2016-10" db="EMBL/GenBank/DDBJ databases">
        <authorList>
            <person name="Varghese N."/>
            <person name="Submissions S."/>
        </authorList>
    </citation>
    <scope>NUCLEOTIDE SEQUENCE [LARGE SCALE GENOMIC DNA]</scope>
    <source>
        <strain evidence="3 4">DSM 17997</strain>
    </source>
</reference>
<evidence type="ECO:0000256" key="1">
    <source>
        <dbReference type="SAM" id="Phobius"/>
    </source>
</evidence>
<keyword evidence="1" id="KW-1133">Transmembrane helix</keyword>
<dbReference type="PANTHER" id="PTHR22916">
    <property type="entry name" value="GLYCOSYLTRANSFERASE"/>
    <property type="match status" value="1"/>
</dbReference>
<dbReference type="Pfam" id="PF00535">
    <property type="entry name" value="Glycos_transf_2"/>
    <property type="match status" value="1"/>
</dbReference>
<dbReference type="Gene3D" id="3.90.550.10">
    <property type="entry name" value="Spore Coat Polysaccharide Biosynthesis Protein SpsA, Chain A"/>
    <property type="match status" value="1"/>
</dbReference>
<name>A0A1H3PXM3_9BACT</name>
<feature type="domain" description="Glycosyltransferase 2-like" evidence="2">
    <location>
        <begin position="4"/>
        <end position="132"/>
    </location>
</feature>
<keyword evidence="1" id="KW-0472">Membrane</keyword>
<dbReference type="InterPro" id="IPR029044">
    <property type="entry name" value="Nucleotide-diphossugar_trans"/>
</dbReference>
<dbReference type="Proteomes" id="UP000199663">
    <property type="component" value="Unassembled WGS sequence"/>
</dbReference>
<keyword evidence="4" id="KW-1185">Reference proteome</keyword>
<evidence type="ECO:0000313" key="3">
    <source>
        <dbReference type="EMBL" id="SDZ06054.1"/>
    </source>
</evidence>
<dbReference type="RefSeq" id="WP_019599443.1">
    <property type="nucleotide sequence ID" value="NZ_FNQC01000005.1"/>
</dbReference>
<dbReference type="PANTHER" id="PTHR22916:SF3">
    <property type="entry name" value="UDP-GLCNAC:BETAGAL BETA-1,3-N-ACETYLGLUCOSAMINYLTRANSFERASE-LIKE PROTEIN 1"/>
    <property type="match status" value="1"/>
</dbReference>
<proteinExistence type="predicted"/>
<dbReference type="SUPFAM" id="SSF53448">
    <property type="entry name" value="Nucleotide-diphospho-sugar transferases"/>
    <property type="match status" value="1"/>
</dbReference>
<accession>A0A1H3PXM3</accession>
<evidence type="ECO:0000259" key="2">
    <source>
        <dbReference type="Pfam" id="PF00535"/>
    </source>
</evidence>